<keyword evidence="2" id="KW-1133">Transmembrane helix</keyword>
<keyword evidence="2" id="KW-0812">Transmembrane</keyword>
<dbReference type="GeneID" id="89993855"/>
<dbReference type="RefSeq" id="XP_064734354.1">
    <property type="nucleotide sequence ID" value="XM_064868857.1"/>
</dbReference>
<name>A0ABR0S190_9EURO</name>
<feature type="transmembrane region" description="Helical" evidence="2">
    <location>
        <begin position="60"/>
        <end position="80"/>
    </location>
</feature>
<sequence length="383" mass="42463">MSGPFVPDDFEPQVNDIGGIKLAAIAWGFTLGAGMGRDYLELGIRRPGVANDGWFYADEVGALLCPLLQIIINRVSLLIIDKTKAAYITWGVAVIMTLINISVFVIWIPARLQISEKWIRINKVWDPIEKGIYLVIDGCLNGYFLYLVHSKLVSAGMTKYRPLFKFNAFIIVISLSMDILIIAMMNLKNSWVYTQFHPLAYIVKLNIELTMASLITKIAKQPGIVSGSSGGHRSHRAKDEFGNAQHVSKHGQSGGHPFLTSVSDEYGRRPVYDAWCKGPEAQAKARQAQIEKRRRRAGPAELEDLSDSDESLEPQSPPIESADAGVIIKTTELAITSESIEMSERDIGDTPSEHESTTDLNQHRGSTDGTEDHKRLSKGQQRV</sequence>
<feature type="transmembrane region" description="Helical" evidence="2">
    <location>
        <begin position="86"/>
        <end position="110"/>
    </location>
</feature>
<accession>A0ABR0S190</accession>
<feature type="compositionally biased region" description="Basic and acidic residues" evidence="1">
    <location>
        <begin position="342"/>
        <end position="374"/>
    </location>
</feature>
<evidence type="ECO:0000313" key="4">
    <source>
        <dbReference type="Proteomes" id="UP001334248"/>
    </source>
</evidence>
<feature type="region of interest" description="Disordered" evidence="1">
    <location>
        <begin position="286"/>
        <end position="383"/>
    </location>
</feature>
<gene>
    <name evidence="3" type="ORF">PMZ80_000406</name>
</gene>
<evidence type="ECO:0000256" key="1">
    <source>
        <dbReference type="SAM" id="MobiDB-lite"/>
    </source>
</evidence>
<protein>
    <submittedName>
        <fullName evidence="3">Uncharacterized protein</fullName>
    </submittedName>
</protein>
<dbReference type="PANTHER" id="PTHR35179">
    <property type="entry name" value="PROTEIN CBG02620"/>
    <property type="match status" value="1"/>
</dbReference>
<reference evidence="3 4" key="1">
    <citation type="journal article" date="2023" name="Res Sq">
        <title>Genomic and morphological characterization of Knufia obscura isolated from the Mars 2020 spacecraft assembly facility.</title>
        <authorList>
            <person name="Chander A.M."/>
            <person name="Teixeira M.M."/>
            <person name="Singh N.K."/>
            <person name="Williams M.P."/>
            <person name="Parker C.W."/>
            <person name="Leo P."/>
            <person name="Stajich J.E."/>
            <person name="Torok T."/>
            <person name="Tighe S."/>
            <person name="Mason C.E."/>
            <person name="Venkateswaran K."/>
        </authorList>
    </citation>
    <scope>NUCLEOTIDE SEQUENCE [LARGE SCALE GENOMIC DNA]</scope>
    <source>
        <strain evidence="3 4">CCFEE 5817</strain>
    </source>
</reference>
<dbReference type="Proteomes" id="UP001334248">
    <property type="component" value="Unassembled WGS sequence"/>
</dbReference>
<feature type="transmembrane region" description="Helical" evidence="2">
    <location>
        <begin position="168"/>
        <end position="187"/>
    </location>
</feature>
<organism evidence="3 4">
    <name type="scientific">Knufia obscura</name>
    <dbReference type="NCBI Taxonomy" id="1635080"/>
    <lineage>
        <taxon>Eukaryota</taxon>
        <taxon>Fungi</taxon>
        <taxon>Dikarya</taxon>
        <taxon>Ascomycota</taxon>
        <taxon>Pezizomycotina</taxon>
        <taxon>Eurotiomycetes</taxon>
        <taxon>Chaetothyriomycetidae</taxon>
        <taxon>Chaetothyriales</taxon>
        <taxon>Trichomeriaceae</taxon>
        <taxon>Knufia</taxon>
    </lineage>
</organism>
<dbReference type="PANTHER" id="PTHR35179:SF1">
    <property type="entry name" value="INTEGRAL MEMBRANE PROTEIN"/>
    <property type="match status" value="1"/>
</dbReference>
<proteinExistence type="predicted"/>
<keyword evidence="4" id="KW-1185">Reference proteome</keyword>
<evidence type="ECO:0000313" key="3">
    <source>
        <dbReference type="EMBL" id="KAK5946264.1"/>
    </source>
</evidence>
<keyword evidence="2" id="KW-0472">Membrane</keyword>
<comment type="caution">
    <text evidence="3">The sequence shown here is derived from an EMBL/GenBank/DDBJ whole genome shotgun (WGS) entry which is preliminary data.</text>
</comment>
<evidence type="ECO:0000256" key="2">
    <source>
        <dbReference type="SAM" id="Phobius"/>
    </source>
</evidence>
<feature type="transmembrane region" description="Helical" evidence="2">
    <location>
        <begin position="131"/>
        <end position="148"/>
    </location>
</feature>
<feature type="compositionally biased region" description="Acidic residues" evidence="1">
    <location>
        <begin position="301"/>
        <end position="312"/>
    </location>
</feature>
<dbReference type="EMBL" id="JAVHJV010000001">
    <property type="protein sequence ID" value="KAK5946264.1"/>
    <property type="molecule type" value="Genomic_DNA"/>
</dbReference>